<keyword evidence="3" id="KW-1185">Reference proteome</keyword>
<sequence length="166" mass="18471">MLADIAVLYEVVYSEPPYNGGPLFSRDRFLDRTHRQKTAPGFELITARAGGELVGFSFGFTFDAGRWWGGRTEPPPSPEVMAPPKFAVIELVVAKEWRGQGISSSLMRELLAERSEPLATLLSEPDAHARRIYEHWGWQHAVNVQPADDGPWMHALVLPLNSTATS</sequence>
<dbReference type="InterPro" id="IPR000182">
    <property type="entry name" value="GNAT_dom"/>
</dbReference>
<evidence type="ECO:0000259" key="1">
    <source>
        <dbReference type="PROSITE" id="PS51186"/>
    </source>
</evidence>
<dbReference type="AlphaFoldDB" id="A0A6V8KQK9"/>
<dbReference type="Gene3D" id="3.40.630.30">
    <property type="match status" value="1"/>
</dbReference>
<reference evidence="2 3" key="1">
    <citation type="submission" date="2020-03" db="EMBL/GenBank/DDBJ databases">
        <title>Whole genome shotgun sequence of Phytohabitans houttuyneae NBRC 108639.</title>
        <authorList>
            <person name="Komaki H."/>
            <person name="Tamura T."/>
        </authorList>
    </citation>
    <scope>NUCLEOTIDE SEQUENCE [LARGE SCALE GENOMIC DNA]</scope>
    <source>
        <strain evidence="2 3">NBRC 108639</strain>
    </source>
</reference>
<reference evidence="2 3" key="2">
    <citation type="submission" date="2020-03" db="EMBL/GenBank/DDBJ databases">
        <authorList>
            <person name="Ichikawa N."/>
            <person name="Kimura A."/>
            <person name="Kitahashi Y."/>
            <person name="Uohara A."/>
        </authorList>
    </citation>
    <scope>NUCLEOTIDE SEQUENCE [LARGE SCALE GENOMIC DNA]</scope>
    <source>
        <strain evidence="2 3">NBRC 108639</strain>
    </source>
</reference>
<evidence type="ECO:0000313" key="3">
    <source>
        <dbReference type="Proteomes" id="UP000482800"/>
    </source>
</evidence>
<feature type="domain" description="N-acetyltransferase" evidence="1">
    <location>
        <begin position="1"/>
        <end position="163"/>
    </location>
</feature>
<dbReference type="InterPro" id="IPR016181">
    <property type="entry name" value="Acyl_CoA_acyltransferase"/>
</dbReference>
<evidence type="ECO:0000313" key="2">
    <source>
        <dbReference type="EMBL" id="GFJ84888.1"/>
    </source>
</evidence>
<protein>
    <recommendedName>
        <fullName evidence="1">N-acetyltransferase domain-containing protein</fullName>
    </recommendedName>
</protein>
<name>A0A6V8KQK9_9ACTN</name>
<dbReference type="Proteomes" id="UP000482800">
    <property type="component" value="Unassembled WGS sequence"/>
</dbReference>
<dbReference type="CDD" id="cd04301">
    <property type="entry name" value="NAT_SF"/>
    <property type="match status" value="1"/>
</dbReference>
<dbReference type="Pfam" id="PF13508">
    <property type="entry name" value="Acetyltransf_7"/>
    <property type="match status" value="1"/>
</dbReference>
<organism evidence="2 3">
    <name type="scientific">Phytohabitans houttuyneae</name>
    <dbReference type="NCBI Taxonomy" id="1076126"/>
    <lineage>
        <taxon>Bacteria</taxon>
        <taxon>Bacillati</taxon>
        <taxon>Actinomycetota</taxon>
        <taxon>Actinomycetes</taxon>
        <taxon>Micromonosporales</taxon>
        <taxon>Micromonosporaceae</taxon>
    </lineage>
</organism>
<comment type="caution">
    <text evidence="2">The sequence shown here is derived from an EMBL/GenBank/DDBJ whole genome shotgun (WGS) entry which is preliminary data.</text>
</comment>
<dbReference type="GO" id="GO:0016747">
    <property type="term" value="F:acyltransferase activity, transferring groups other than amino-acyl groups"/>
    <property type="evidence" value="ECO:0007669"/>
    <property type="project" value="InterPro"/>
</dbReference>
<proteinExistence type="predicted"/>
<dbReference type="SUPFAM" id="SSF55729">
    <property type="entry name" value="Acyl-CoA N-acyltransferases (Nat)"/>
    <property type="match status" value="1"/>
</dbReference>
<dbReference type="PROSITE" id="PS51186">
    <property type="entry name" value="GNAT"/>
    <property type="match status" value="1"/>
</dbReference>
<accession>A0A6V8KQK9</accession>
<gene>
    <name evidence="2" type="ORF">Phou_090680</name>
</gene>
<dbReference type="EMBL" id="BLPF01000004">
    <property type="protein sequence ID" value="GFJ84888.1"/>
    <property type="molecule type" value="Genomic_DNA"/>
</dbReference>